<feature type="region of interest" description="Disordered" evidence="1">
    <location>
        <begin position="506"/>
        <end position="544"/>
    </location>
</feature>
<gene>
    <name evidence="2" type="ORF">Tco_0874513</name>
</gene>
<sequence length="705" mass="80665">MHSLSQLMFLRSSTCSSSDIPSPRTRILLLTNFNLTIKILKSMSNYFGKFFVSLQEFQTKNLLNHLLMMLNYKGSLDLVSEMYIDHMYQPWRTFEPSSTSAYLGRLRVLTGSDNQEFKSYDMMNIAIKNLVSYLTYLALSTNTKLPKVGKGKGKGPTRNKKDDTPKKKSLITINDNILPDPGEALKLGESMSRIKAEEQEEERRLHETHVSIIIGREVTHEADSGVVEYQKKKKMKEVASEPASIQSLLDIKRGIRASREYGDERMKSDKKITVSEQADKERTDEEKNDEETADEGNDDVEIADTEKPDEEMGDAKKVDNEKSVEEKVDDEQDGVDQANEEHAKDDQAEVLIAKTQKKKPYLPLSSSSLSLLFDYVLEKKVAKLSKVDLNKVIKESVQANVINEVNNQVPKFLPKFISNFIKPRMESMLKKILSDKMQKSGSFLDHDKHLDLYNALMNSIGLDESIAKGELDLAKVLKWKREETVEELVIEVAMAVEEPILDDVVNDVDQPHDDADPKKDKSTWFKQPSRPETPNPEWNKDPNVDYGPEQIWFNDLVNVEKDPLTFDDLMATPIDFTSSIELEYNIKQCYLALSDQLDWANPEGDKCPYDLIKPLPLKGPPGHLTILVDFFFNNDLEYLRIGNTERKYSALITKRKDARYELEGDFPRLHQNDIEDMLLLHVQNKLHNLPGDNIFDLVIALRMFA</sequence>
<evidence type="ECO:0000313" key="3">
    <source>
        <dbReference type="Proteomes" id="UP001151760"/>
    </source>
</evidence>
<feature type="region of interest" description="Disordered" evidence="1">
    <location>
        <begin position="147"/>
        <end position="168"/>
    </location>
</feature>
<reference evidence="2" key="1">
    <citation type="journal article" date="2022" name="Int. J. Mol. Sci.">
        <title>Draft Genome of Tanacetum Coccineum: Genomic Comparison of Closely Related Tanacetum-Family Plants.</title>
        <authorList>
            <person name="Yamashiro T."/>
            <person name="Shiraishi A."/>
            <person name="Nakayama K."/>
            <person name="Satake H."/>
        </authorList>
    </citation>
    <scope>NUCLEOTIDE SEQUENCE</scope>
</reference>
<feature type="compositionally biased region" description="Basic residues" evidence="1">
    <location>
        <begin position="147"/>
        <end position="158"/>
    </location>
</feature>
<comment type="caution">
    <text evidence="2">The sequence shown here is derived from an EMBL/GenBank/DDBJ whole genome shotgun (WGS) entry which is preliminary data.</text>
</comment>
<keyword evidence="3" id="KW-1185">Reference proteome</keyword>
<name>A0ABQ5BPU6_9ASTR</name>
<dbReference type="Proteomes" id="UP001151760">
    <property type="component" value="Unassembled WGS sequence"/>
</dbReference>
<evidence type="ECO:0000256" key="1">
    <source>
        <dbReference type="SAM" id="MobiDB-lite"/>
    </source>
</evidence>
<organism evidence="2 3">
    <name type="scientific">Tanacetum coccineum</name>
    <dbReference type="NCBI Taxonomy" id="301880"/>
    <lineage>
        <taxon>Eukaryota</taxon>
        <taxon>Viridiplantae</taxon>
        <taxon>Streptophyta</taxon>
        <taxon>Embryophyta</taxon>
        <taxon>Tracheophyta</taxon>
        <taxon>Spermatophyta</taxon>
        <taxon>Magnoliopsida</taxon>
        <taxon>eudicotyledons</taxon>
        <taxon>Gunneridae</taxon>
        <taxon>Pentapetalae</taxon>
        <taxon>asterids</taxon>
        <taxon>campanulids</taxon>
        <taxon>Asterales</taxon>
        <taxon>Asteraceae</taxon>
        <taxon>Asteroideae</taxon>
        <taxon>Anthemideae</taxon>
        <taxon>Anthemidinae</taxon>
        <taxon>Tanacetum</taxon>
    </lineage>
</organism>
<evidence type="ECO:0000313" key="2">
    <source>
        <dbReference type="EMBL" id="GJT15807.1"/>
    </source>
</evidence>
<protein>
    <submittedName>
        <fullName evidence="2">Uncharacterized protein</fullName>
    </submittedName>
</protein>
<proteinExistence type="predicted"/>
<feature type="compositionally biased region" description="Acidic residues" evidence="1">
    <location>
        <begin position="286"/>
        <end position="312"/>
    </location>
</feature>
<accession>A0ABQ5BPU6</accession>
<feature type="compositionally biased region" description="Basic and acidic residues" evidence="1">
    <location>
        <begin position="313"/>
        <end position="326"/>
    </location>
</feature>
<dbReference type="EMBL" id="BQNB010013425">
    <property type="protein sequence ID" value="GJT15807.1"/>
    <property type="molecule type" value="Genomic_DNA"/>
</dbReference>
<feature type="region of interest" description="Disordered" evidence="1">
    <location>
        <begin position="260"/>
        <end position="344"/>
    </location>
</feature>
<feature type="compositionally biased region" description="Basic and acidic residues" evidence="1">
    <location>
        <begin position="509"/>
        <end position="523"/>
    </location>
</feature>
<feature type="compositionally biased region" description="Basic and acidic residues" evidence="1">
    <location>
        <begin position="260"/>
        <end position="285"/>
    </location>
</feature>
<reference evidence="2" key="2">
    <citation type="submission" date="2022-01" db="EMBL/GenBank/DDBJ databases">
        <authorList>
            <person name="Yamashiro T."/>
            <person name="Shiraishi A."/>
            <person name="Satake H."/>
            <person name="Nakayama K."/>
        </authorList>
    </citation>
    <scope>NUCLEOTIDE SEQUENCE</scope>
</reference>